<dbReference type="EMBL" id="KZ110605">
    <property type="protein sequence ID" value="OSX58242.1"/>
    <property type="molecule type" value="Genomic_DNA"/>
</dbReference>
<sequence length="907" mass="99082">MFDRHSGTGFTSTSPSSSPVTHEVEGNSDFDYYRLGSEGLVPASSSPLGSSSPAITPPDYCPEETTSRDLFSQSSSCVSSRRSSRRVEEDVSSEKAAVGLQDTQRVAEFEDDPDLFGQSESTQTPCEESVVASAPQSPFLYRLHELLLIAQRERRQAEFRRYLAVGEHSASAILDNDSSVSTVSEHETRADSTPPSDLASGSDGMQTQCLSSPHLSAISGSRDVVHTGSLDAEFKARNSTDHSDAGLEAASTVSSGPIKDSSDHRFQSIPRVSDCSARGATSGEQYAPEHASPGCPGTSNAPSESSGPAHASSSGTKRRLSQVLTSGPCVEDPGSADFMKIDAYTQVAYTENVAAQPRLKRHKTNTRTSRFFAQKDSVVRRPSLKSANHVRQQANKETIAPSGRLYARRAASLRRADSLRSEPAQNANRIPLRKVMFITPFLRKRTEVISQTPAIALPSSSFSIVATNDDIHLDVKTPDKHCASPTSLYYGYIPTEPATPVPRSRRRNRVAAPPLSPMPNPFPILAPPSYEDIPREPLSDEAAAEARIKIMLAKESVEREADGLFCHAVHAHTDIQEPNSQNGFGEHHIGKCEAIKSPNFAGSRRKIRDCPLQDGEHCGGRDTLDSSFLGPQLVSGIDENLRMEVIDWMLEALPPVIPSTSAVSSRSALYEQLTTSDETRFHAAYIFTRYFLRLSSPASSPSIGVNRELVLEDEGKEAVTWDTAVACMALSVKFHRDVFMPLYSINAHEFIAIAPHTMTYDDLETAHRDILYALSYSIGSVTPLAYMQELWLALPSLRKLLAFDDGWSIAQEEAWAILLEALMQPDALRFPVSLLTACATIDGAIESLILKYQSNVRSGGEIGHARRAHFRSKASKAVVTVRLDIQEVLQYSDADISACRQWLRPVS</sequence>
<feature type="region of interest" description="Disordered" evidence="1">
    <location>
        <begin position="176"/>
        <end position="216"/>
    </location>
</feature>
<feature type="compositionally biased region" description="Polar residues" evidence="1">
    <location>
        <begin position="203"/>
        <end position="214"/>
    </location>
</feature>
<dbReference type="RefSeq" id="XP_024335036.1">
    <property type="nucleotide sequence ID" value="XM_024481298.1"/>
</dbReference>
<dbReference type="AlphaFoldDB" id="A0A1X6MPW8"/>
<accession>A0A1X6MPW8</accession>
<evidence type="ECO:0000256" key="1">
    <source>
        <dbReference type="SAM" id="MobiDB-lite"/>
    </source>
</evidence>
<dbReference type="Proteomes" id="UP000194127">
    <property type="component" value="Unassembled WGS sequence"/>
</dbReference>
<feature type="compositionally biased region" description="Low complexity" evidence="1">
    <location>
        <begin position="301"/>
        <end position="315"/>
    </location>
</feature>
<dbReference type="GeneID" id="36326248"/>
<proteinExistence type="predicted"/>
<gene>
    <name evidence="2" type="ORF">POSPLADRAFT_1060742</name>
</gene>
<feature type="compositionally biased region" description="Low complexity" evidence="1">
    <location>
        <begin position="7"/>
        <end position="21"/>
    </location>
</feature>
<evidence type="ECO:0000313" key="2">
    <source>
        <dbReference type="EMBL" id="OSX58242.1"/>
    </source>
</evidence>
<protein>
    <submittedName>
        <fullName evidence="2">Uncharacterized protein</fullName>
    </submittedName>
</protein>
<keyword evidence="3" id="KW-1185">Reference proteome</keyword>
<dbReference type="OrthoDB" id="3250555at2759"/>
<feature type="compositionally biased region" description="Low complexity" evidence="1">
    <location>
        <begin position="39"/>
        <end position="54"/>
    </location>
</feature>
<dbReference type="SUPFAM" id="SSF47954">
    <property type="entry name" value="Cyclin-like"/>
    <property type="match status" value="1"/>
</dbReference>
<dbReference type="Gene3D" id="1.10.472.10">
    <property type="entry name" value="Cyclin-like"/>
    <property type="match status" value="1"/>
</dbReference>
<dbReference type="STRING" id="670580.A0A1X6MPW8"/>
<feature type="region of interest" description="Disordered" evidence="1">
    <location>
        <begin position="1"/>
        <end position="76"/>
    </location>
</feature>
<feature type="region of interest" description="Disordered" evidence="1">
    <location>
        <begin position="237"/>
        <end position="328"/>
    </location>
</feature>
<organism evidence="2 3">
    <name type="scientific">Postia placenta MAD-698-R-SB12</name>
    <dbReference type="NCBI Taxonomy" id="670580"/>
    <lineage>
        <taxon>Eukaryota</taxon>
        <taxon>Fungi</taxon>
        <taxon>Dikarya</taxon>
        <taxon>Basidiomycota</taxon>
        <taxon>Agaricomycotina</taxon>
        <taxon>Agaricomycetes</taxon>
        <taxon>Polyporales</taxon>
        <taxon>Adustoporiaceae</taxon>
        <taxon>Rhodonia</taxon>
    </lineage>
</organism>
<name>A0A1X6MPW8_9APHY</name>
<evidence type="ECO:0000313" key="3">
    <source>
        <dbReference type="Proteomes" id="UP000194127"/>
    </source>
</evidence>
<reference evidence="2 3" key="1">
    <citation type="submission" date="2017-04" db="EMBL/GenBank/DDBJ databases">
        <title>Genome Sequence of the Model Brown-Rot Fungus Postia placenta SB12.</title>
        <authorList>
            <consortium name="DOE Joint Genome Institute"/>
            <person name="Gaskell J."/>
            <person name="Kersten P."/>
            <person name="Larrondo L.F."/>
            <person name="Canessa P."/>
            <person name="Martinez D."/>
            <person name="Hibbett D."/>
            <person name="Schmoll M."/>
            <person name="Kubicek C.P."/>
            <person name="Martinez A.T."/>
            <person name="Yadav J."/>
            <person name="Master E."/>
            <person name="Magnuson J.K."/>
            <person name="James T."/>
            <person name="Yaver D."/>
            <person name="Berka R."/>
            <person name="Labutti K."/>
            <person name="Lipzen A."/>
            <person name="Aerts A."/>
            <person name="Barry K."/>
            <person name="Henrissat B."/>
            <person name="Blanchette R."/>
            <person name="Grigoriev I."/>
            <person name="Cullen D."/>
        </authorList>
    </citation>
    <scope>NUCLEOTIDE SEQUENCE [LARGE SCALE GENOMIC DNA]</scope>
    <source>
        <strain evidence="2 3">MAD-698-R-SB12</strain>
    </source>
</reference>
<dbReference type="InterPro" id="IPR036915">
    <property type="entry name" value="Cyclin-like_sf"/>
</dbReference>